<evidence type="ECO:0000256" key="8">
    <source>
        <dbReference type="HAMAP-Rule" id="MF_00154"/>
    </source>
</evidence>
<keyword evidence="2 8" id="KW-0808">Transferase</keyword>
<dbReference type="HAMAP" id="MF_00154">
    <property type="entry name" value="CyoE_CtaB"/>
    <property type="match status" value="1"/>
</dbReference>
<dbReference type="STRING" id="1765683.B2M26_09560"/>
<dbReference type="EMBL" id="MWPS01000026">
    <property type="protein sequence ID" value="OPG15845.1"/>
    <property type="molecule type" value="Genomic_DNA"/>
</dbReference>
<dbReference type="EC" id="2.5.1.141" evidence="8"/>
<dbReference type="RefSeq" id="WP_067566690.1">
    <property type="nucleotide sequence ID" value="NZ_LSUQ01000057.1"/>
</dbReference>
<comment type="subunit">
    <text evidence="8">Interacts with CtaA.</text>
</comment>
<dbReference type="InterPro" id="IPR000537">
    <property type="entry name" value="UbiA_prenyltransferase"/>
</dbReference>
<comment type="similarity">
    <text evidence="8">Belongs to the UbiA prenyltransferase family. Protoheme IX farnesyltransferase subfamily.</text>
</comment>
<dbReference type="AlphaFoldDB" id="A0A162TA63"/>
<proteinExistence type="inferred from homology"/>
<comment type="function">
    <text evidence="8">Converts heme B (protoheme IX) to heme O by substitution of the vinyl group on carbon 2 of heme B porphyrin ring with a hydroxyethyl farnesyl side group.</text>
</comment>
<comment type="pathway">
    <text evidence="8">Porphyrin-containing compound metabolism; heme O biosynthesis; heme O from protoheme: step 1/1.</text>
</comment>
<evidence type="ECO:0000256" key="2">
    <source>
        <dbReference type="ARBA" id="ARBA00022679"/>
    </source>
</evidence>
<keyword evidence="8" id="KW-1003">Cell membrane</keyword>
<comment type="catalytic activity">
    <reaction evidence="7 8">
        <text>heme b + (2E,6E)-farnesyl diphosphate + H2O = Fe(II)-heme o + diphosphate</text>
        <dbReference type="Rhea" id="RHEA:28070"/>
        <dbReference type="ChEBI" id="CHEBI:15377"/>
        <dbReference type="ChEBI" id="CHEBI:33019"/>
        <dbReference type="ChEBI" id="CHEBI:60344"/>
        <dbReference type="ChEBI" id="CHEBI:60530"/>
        <dbReference type="ChEBI" id="CHEBI:175763"/>
        <dbReference type="EC" id="2.5.1.141"/>
    </reaction>
</comment>
<dbReference type="CDD" id="cd13957">
    <property type="entry name" value="PT_UbiA_Cox10"/>
    <property type="match status" value="1"/>
</dbReference>
<evidence type="ECO:0000256" key="5">
    <source>
        <dbReference type="ARBA" id="ARBA00023133"/>
    </source>
</evidence>
<organism evidence="9 11">
    <name type="scientific">Ferroacidibacillus organovorans</name>
    <dbReference type="NCBI Taxonomy" id="1765683"/>
    <lineage>
        <taxon>Bacteria</taxon>
        <taxon>Bacillati</taxon>
        <taxon>Bacillota</taxon>
        <taxon>Bacilli</taxon>
        <taxon>Bacillales</taxon>
        <taxon>Alicyclobacillaceae</taxon>
        <taxon>Ferroacidibacillus</taxon>
    </lineage>
</organism>
<feature type="transmembrane region" description="Helical" evidence="8">
    <location>
        <begin position="34"/>
        <end position="56"/>
    </location>
</feature>
<keyword evidence="6 8" id="KW-0472">Membrane</keyword>
<keyword evidence="3 8" id="KW-0812">Transmembrane</keyword>
<feature type="transmembrane region" description="Helical" evidence="8">
    <location>
        <begin position="138"/>
        <end position="155"/>
    </location>
</feature>
<feature type="transmembrane region" description="Helical" evidence="8">
    <location>
        <begin position="250"/>
        <end position="274"/>
    </location>
</feature>
<dbReference type="PANTHER" id="PTHR43448:SF2">
    <property type="entry name" value="PROTOHEME IX FARNESYLTRANSFERASE, MITOCHONDRIAL"/>
    <property type="match status" value="1"/>
</dbReference>
<reference evidence="10 12" key="2">
    <citation type="submission" date="2017-02" db="EMBL/GenBank/DDBJ databases">
        <title>Draft genome of Acidibacillus ferrooxidans Huett2.</title>
        <authorList>
            <person name="Schopf S."/>
        </authorList>
    </citation>
    <scope>NUCLEOTIDE SEQUENCE [LARGE SCALE GENOMIC DNA]</scope>
    <source>
        <strain evidence="10 12">Huett2</strain>
    </source>
</reference>
<dbReference type="InterPro" id="IPR030470">
    <property type="entry name" value="UbiA_prenylTrfase_CS"/>
</dbReference>
<feature type="transmembrane region" description="Helical" evidence="8">
    <location>
        <begin position="162"/>
        <end position="182"/>
    </location>
</feature>
<dbReference type="NCBIfam" id="NF003349">
    <property type="entry name" value="PRK04375.1-2"/>
    <property type="match status" value="1"/>
</dbReference>
<evidence type="ECO:0000256" key="7">
    <source>
        <dbReference type="ARBA" id="ARBA00047690"/>
    </source>
</evidence>
<sequence length="312" mass="34321">MSDQAVISSDANATAMALAEIDPKKAYQRIMRDLINVTKPGITMSNAMMTFVGIWLGATRHPVFSTTMLTLAGSSLVVMGGCAMNNFMDRDIDQLMSRTMKRPLPNNRLPAWSVITLGSALAALGILMLGLYVNGLSALMAFIGLFFYVIVYTRLTKRTTSLSTVIGSISGAMPPLIGWTAMSNSLSWSAFLLFAFMFIWQPPHFFALGMRRVKEYAAAGIPLVPVLYGFDATKRQMVFWTVLLLPVSTLLYFTHAVGLLYLATAVVLGLWWIVKAVRGYRATDDVAWATEMFKFSLIYLMVMAAAMVISAV</sequence>
<evidence type="ECO:0000313" key="12">
    <source>
        <dbReference type="Proteomes" id="UP000190229"/>
    </source>
</evidence>
<name>A0A162TA63_9BACL</name>
<dbReference type="PROSITE" id="PS00943">
    <property type="entry name" value="UBIA"/>
    <property type="match status" value="1"/>
</dbReference>
<feature type="transmembrane region" description="Helical" evidence="8">
    <location>
        <begin position="109"/>
        <end position="132"/>
    </location>
</feature>
<accession>A0A162TA63</accession>
<protein>
    <recommendedName>
        <fullName evidence="8">Protoheme IX farnesyltransferase</fullName>
        <ecNumber evidence="8">2.5.1.141</ecNumber>
    </recommendedName>
    <alternativeName>
        <fullName evidence="8">Heme B farnesyltransferase</fullName>
    </alternativeName>
    <alternativeName>
        <fullName evidence="8">Heme O synthase</fullName>
    </alternativeName>
</protein>
<dbReference type="GO" id="GO:0005886">
    <property type="term" value="C:plasma membrane"/>
    <property type="evidence" value="ECO:0007669"/>
    <property type="project" value="UniProtKB-SubCell"/>
</dbReference>
<evidence type="ECO:0000313" key="11">
    <source>
        <dbReference type="Proteomes" id="UP000077421"/>
    </source>
</evidence>
<evidence type="ECO:0000313" key="10">
    <source>
        <dbReference type="EMBL" id="OPG15845.1"/>
    </source>
</evidence>
<evidence type="ECO:0000256" key="3">
    <source>
        <dbReference type="ARBA" id="ARBA00022692"/>
    </source>
</evidence>
<feature type="transmembrane region" description="Helical" evidence="8">
    <location>
        <begin position="68"/>
        <end position="88"/>
    </location>
</feature>
<gene>
    <name evidence="8" type="primary">ctaB</name>
    <name evidence="9" type="ORF">AYW79_12855</name>
    <name evidence="10" type="ORF">B2M26_09560</name>
</gene>
<dbReference type="PANTHER" id="PTHR43448">
    <property type="entry name" value="PROTOHEME IX FARNESYLTRANSFERASE, MITOCHONDRIAL"/>
    <property type="match status" value="1"/>
</dbReference>
<dbReference type="EMBL" id="LSUQ01000057">
    <property type="protein sequence ID" value="OAG92894.1"/>
    <property type="molecule type" value="Genomic_DNA"/>
</dbReference>
<keyword evidence="5 8" id="KW-0350">Heme biosynthesis</keyword>
<comment type="miscellaneous">
    <text evidence="8">Carbon 2 of the heme B porphyrin ring is defined according to the Fischer nomenclature.</text>
</comment>
<dbReference type="GO" id="GO:0048034">
    <property type="term" value="P:heme O biosynthetic process"/>
    <property type="evidence" value="ECO:0007669"/>
    <property type="project" value="UniProtKB-UniRule"/>
</dbReference>
<feature type="transmembrane region" description="Helical" evidence="8">
    <location>
        <begin position="213"/>
        <end position="230"/>
    </location>
</feature>
<dbReference type="UniPathway" id="UPA00834">
    <property type="reaction ID" value="UER00712"/>
</dbReference>
<dbReference type="OrthoDB" id="9814417at2"/>
<dbReference type="NCBIfam" id="TIGR01473">
    <property type="entry name" value="cyoE_ctaB"/>
    <property type="match status" value="1"/>
</dbReference>
<comment type="subcellular location">
    <subcellularLocation>
        <location evidence="8">Cell membrane</location>
        <topology evidence="8">Multi-pass membrane protein</topology>
    </subcellularLocation>
    <subcellularLocation>
        <location evidence="1">Membrane</location>
        <topology evidence="1">Multi-pass membrane protein</topology>
    </subcellularLocation>
</comment>
<evidence type="ECO:0000256" key="4">
    <source>
        <dbReference type="ARBA" id="ARBA00022989"/>
    </source>
</evidence>
<feature type="transmembrane region" description="Helical" evidence="8">
    <location>
        <begin position="286"/>
        <end position="309"/>
    </location>
</feature>
<dbReference type="Gene3D" id="1.10.357.140">
    <property type="entry name" value="UbiA prenyltransferase"/>
    <property type="match status" value="1"/>
</dbReference>
<comment type="caution">
    <text evidence="9">The sequence shown here is derived from an EMBL/GenBank/DDBJ whole genome shotgun (WGS) entry which is preliminary data.</text>
</comment>
<keyword evidence="4 8" id="KW-1133">Transmembrane helix</keyword>
<dbReference type="InterPro" id="IPR044878">
    <property type="entry name" value="UbiA_sf"/>
</dbReference>
<dbReference type="InterPro" id="IPR006369">
    <property type="entry name" value="Protohaem_IX_farnesylTrfase"/>
</dbReference>
<evidence type="ECO:0000313" key="9">
    <source>
        <dbReference type="EMBL" id="OAG92894.1"/>
    </source>
</evidence>
<feature type="transmembrane region" description="Helical" evidence="8">
    <location>
        <begin position="188"/>
        <end position="206"/>
    </location>
</feature>
<evidence type="ECO:0000256" key="6">
    <source>
        <dbReference type="ARBA" id="ARBA00023136"/>
    </source>
</evidence>
<keyword evidence="12" id="KW-1185">Reference proteome</keyword>
<dbReference type="Pfam" id="PF01040">
    <property type="entry name" value="UbiA"/>
    <property type="match status" value="1"/>
</dbReference>
<dbReference type="GO" id="GO:0008495">
    <property type="term" value="F:protoheme IX farnesyltransferase activity"/>
    <property type="evidence" value="ECO:0007669"/>
    <property type="project" value="UniProtKB-UniRule"/>
</dbReference>
<dbReference type="Proteomes" id="UP000190229">
    <property type="component" value="Unassembled WGS sequence"/>
</dbReference>
<evidence type="ECO:0000256" key="1">
    <source>
        <dbReference type="ARBA" id="ARBA00004141"/>
    </source>
</evidence>
<reference evidence="9 11" key="1">
    <citation type="submission" date="2016-02" db="EMBL/GenBank/DDBJ databases">
        <title>Draft genome sequence of Acidibacillus ferrooxidans SLC66.</title>
        <authorList>
            <person name="Oliveira G."/>
            <person name="Nancucheo I."/>
            <person name="Dall'Agnol H."/>
            <person name="Johnson B."/>
            <person name="Oliveira R."/>
            <person name="Nunes G.L."/>
            <person name="Tzotzos G."/>
            <person name="Orellana S.C."/>
            <person name="Salim A.C."/>
            <person name="Araujo F.M."/>
        </authorList>
    </citation>
    <scope>NUCLEOTIDE SEQUENCE [LARGE SCALE GENOMIC DNA]</scope>
    <source>
        <strain evidence="9 11">SLC66</strain>
    </source>
</reference>
<dbReference type="Proteomes" id="UP000077421">
    <property type="component" value="Unassembled WGS sequence"/>
</dbReference>